<feature type="region of interest" description="Disordered" evidence="1">
    <location>
        <begin position="27"/>
        <end position="66"/>
    </location>
</feature>
<reference evidence="3 4" key="1">
    <citation type="submission" date="2018-11" db="EMBL/GenBank/DDBJ databases">
        <title>Genome sequencing of Lachnoanaerobaculum sp. KCOM 2030 (= ChDC B114).</title>
        <authorList>
            <person name="Kook J.-K."/>
            <person name="Park S.-N."/>
            <person name="Lim Y.K."/>
        </authorList>
    </citation>
    <scope>NUCLEOTIDE SEQUENCE [LARGE SCALE GENOMIC DNA]</scope>
    <source>
        <strain evidence="3 4">KCOM 2030</strain>
    </source>
</reference>
<dbReference type="EMBL" id="RRCO01000007">
    <property type="protein sequence ID" value="RRJ24377.1"/>
    <property type="molecule type" value="Genomic_DNA"/>
</dbReference>
<sequence length="228" mass="24411">MRRSFKLVVLAIASVLAVTACGGNKKAETTVGSESVSEAQSKETSAEAATEEKKDESSAEASSEANISAEDLAGVTADNVYTNKALNLKFDATANDMRLADQAELEAMGIQSEGKLELYAYNNNYTKIAMIGILDEGTDLKTYMDEYIETTKKSNESLGEDALKIESTTTKLMDKDVPAIVADLTMGGVTQYTTQAFVEVGGRIYTIATITTNADESSKGLDMFTKAE</sequence>
<evidence type="ECO:0008006" key="5">
    <source>
        <dbReference type="Google" id="ProtNLM"/>
    </source>
</evidence>
<protein>
    <recommendedName>
        <fullName evidence="5">Lipoprotein</fullName>
    </recommendedName>
</protein>
<dbReference type="RefSeq" id="WP_128675086.1">
    <property type="nucleotide sequence ID" value="NZ_RRCO01000007.1"/>
</dbReference>
<dbReference type="PROSITE" id="PS51257">
    <property type="entry name" value="PROKAR_LIPOPROTEIN"/>
    <property type="match status" value="1"/>
</dbReference>
<organism evidence="3 4">
    <name type="scientific">Lachnoanaerobaculum gingivalis</name>
    <dbReference type="NCBI Taxonomy" id="2490855"/>
    <lineage>
        <taxon>Bacteria</taxon>
        <taxon>Bacillati</taxon>
        <taxon>Bacillota</taxon>
        <taxon>Clostridia</taxon>
        <taxon>Lachnospirales</taxon>
        <taxon>Lachnospiraceae</taxon>
        <taxon>Lachnoanaerobaculum</taxon>
    </lineage>
</organism>
<proteinExistence type="predicted"/>
<accession>A0A3P3QT16</accession>
<evidence type="ECO:0000256" key="2">
    <source>
        <dbReference type="SAM" id="SignalP"/>
    </source>
</evidence>
<feature type="signal peptide" evidence="2">
    <location>
        <begin position="1"/>
        <end position="22"/>
    </location>
</feature>
<comment type="caution">
    <text evidence="3">The sequence shown here is derived from an EMBL/GenBank/DDBJ whole genome shotgun (WGS) entry which is preliminary data.</text>
</comment>
<feature type="chain" id="PRO_5038574630" description="Lipoprotein" evidence="2">
    <location>
        <begin position="23"/>
        <end position="228"/>
    </location>
</feature>
<dbReference type="Proteomes" id="UP000272490">
    <property type="component" value="Unassembled WGS sequence"/>
</dbReference>
<evidence type="ECO:0000256" key="1">
    <source>
        <dbReference type="SAM" id="MobiDB-lite"/>
    </source>
</evidence>
<dbReference type="AlphaFoldDB" id="A0A3P3QT16"/>
<gene>
    <name evidence="3" type="ORF">EHV10_13420</name>
</gene>
<feature type="compositionally biased region" description="Basic and acidic residues" evidence="1">
    <location>
        <begin position="40"/>
        <end position="57"/>
    </location>
</feature>
<evidence type="ECO:0000313" key="4">
    <source>
        <dbReference type="Proteomes" id="UP000272490"/>
    </source>
</evidence>
<keyword evidence="4" id="KW-1185">Reference proteome</keyword>
<evidence type="ECO:0000313" key="3">
    <source>
        <dbReference type="EMBL" id="RRJ24377.1"/>
    </source>
</evidence>
<dbReference type="OrthoDB" id="2054275at2"/>
<keyword evidence="2" id="KW-0732">Signal</keyword>
<name>A0A3P3QT16_9FIRM</name>